<reference evidence="1" key="1">
    <citation type="submission" date="2013-05" db="EMBL/GenBank/DDBJ databases">
        <authorList>
            <person name="Yim A.K.Y."/>
            <person name="Chan T.F."/>
            <person name="Ji K.M."/>
            <person name="Liu X.Y."/>
            <person name="Zhou J.W."/>
            <person name="Li R.Q."/>
            <person name="Yang K.Y."/>
            <person name="Li J."/>
            <person name="Li M."/>
            <person name="Law P.T.W."/>
            <person name="Wu Y.L."/>
            <person name="Cai Z.L."/>
            <person name="Qin H."/>
            <person name="Bao Y."/>
            <person name="Leung R.K.K."/>
            <person name="Ng P.K.S."/>
            <person name="Zou J."/>
            <person name="Zhong X.J."/>
            <person name="Ran P.X."/>
            <person name="Zhong N.S."/>
            <person name="Liu Z.G."/>
            <person name="Tsui S.K.W."/>
        </authorList>
    </citation>
    <scope>NUCLEOTIDE SEQUENCE</scope>
    <source>
        <strain evidence="1">Derf</strain>
        <tissue evidence="1">Whole organism</tissue>
    </source>
</reference>
<dbReference type="Proteomes" id="UP000790347">
    <property type="component" value="Unassembled WGS sequence"/>
</dbReference>
<sequence>MFKRKLWKIVLFEIIGHNQKKIIVHVKQLKLYNGDCSDSDLIDLPACGRSRDSAFMADYEDITVEGRLASSKYPLRLNRKIPRAVLNNDSFFEIQEFFVRNSEVCVLSPIVIE</sequence>
<evidence type="ECO:0000313" key="1">
    <source>
        <dbReference type="EMBL" id="KAH9526812.1"/>
    </source>
</evidence>
<comment type="caution">
    <text evidence="1">The sequence shown here is derived from an EMBL/GenBank/DDBJ whole genome shotgun (WGS) entry which is preliminary data.</text>
</comment>
<keyword evidence="2" id="KW-1185">Reference proteome</keyword>
<dbReference type="AlphaFoldDB" id="A0A922LAL2"/>
<name>A0A922LAL2_DERFA</name>
<protein>
    <submittedName>
        <fullName evidence="1">Uncharacterized protein</fullName>
    </submittedName>
</protein>
<reference evidence="1" key="2">
    <citation type="journal article" date="2022" name="Res Sq">
        <title>Comparative Genomics Reveals Insights into the Divergent Evolution of Astigmatic Mites and Household Pest Adaptations.</title>
        <authorList>
            <person name="Xiong Q."/>
            <person name="Wan A.T.-Y."/>
            <person name="Liu X.-Y."/>
            <person name="Fung C.S.-H."/>
            <person name="Xiao X."/>
            <person name="Malainual N."/>
            <person name="Hou J."/>
            <person name="Wang L."/>
            <person name="Wang M."/>
            <person name="Yang K."/>
            <person name="Cui Y."/>
            <person name="Leung E."/>
            <person name="Nong W."/>
            <person name="Shin S.-K."/>
            <person name="Au S."/>
            <person name="Jeong K.Y."/>
            <person name="Chew F.T."/>
            <person name="Hui J."/>
            <person name="Leung T.F."/>
            <person name="Tungtrongchitr A."/>
            <person name="Zhong N."/>
            <person name="Liu Z."/>
            <person name="Tsui S."/>
        </authorList>
    </citation>
    <scope>NUCLEOTIDE SEQUENCE</scope>
    <source>
        <strain evidence="1">Derf</strain>
        <tissue evidence="1">Whole organism</tissue>
    </source>
</reference>
<dbReference type="EMBL" id="ASGP02000001">
    <property type="protein sequence ID" value="KAH9526812.1"/>
    <property type="molecule type" value="Genomic_DNA"/>
</dbReference>
<accession>A0A922LAL2</accession>
<organism evidence="1 2">
    <name type="scientific">Dermatophagoides farinae</name>
    <name type="common">American house dust mite</name>
    <dbReference type="NCBI Taxonomy" id="6954"/>
    <lineage>
        <taxon>Eukaryota</taxon>
        <taxon>Metazoa</taxon>
        <taxon>Ecdysozoa</taxon>
        <taxon>Arthropoda</taxon>
        <taxon>Chelicerata</taxon>
        <taxon>Arachnida</taxon>
        <taxon>Acari</taxon>
        <taxon>Acariformes</taxon>
        <taxon>Sarcoptiformes</taxon>
        <taxon>Astigmata</taxon>
        <taxon>Psoroptidia</taxon>
        <taxon>Analgoidea</taxon>
        <taxon>Pyroglyphidae</taxon>
        <taxon>Dermatophagoidinae</taxon>
        <taxon>Dermatophagoides</taxon>
    </lineage>
</organism>
<proteinExistence type="predicted"/>
<evidence type="ECO:0000313" key="2">
    <source>
        <dbReference type="Proteomes" id="UP000790347"/>
    </source>
</evidence>
<gene>
    <name evidence="1" type="ORF">DERF_000873</name>
</gene>